<dbReference type="Proteomes" id="UP000295818">
    <property type="component" value="Unassembled WGS sequence"/>
</dbReference>
<feature type="region of interest" description="Disordered" evidence="1">
    <location>
        <begin position="134"/>
        <end position="163"/>
    </location>
</feature>
<evidence type="ECO:0000259" key="3">
    <source>
        <dbReference type="Pfam" id="PF13464"/>
    </source>
</evidence>
<dbReference type="InterPro" id="IPR010982">
    <property type="entry name" value="Lambda_DNA-bd_dom_sf"/>
</dbReference>
<dbReference type="InterPro" id="IPR025194">
    <property type="entry name" value="RodZ-like_C"/>
</dbReference>
<evidence type="ECO:0000256" key="2">
    <source>
        <dbReference type="SAM" id="Phobius"/>
    </source>
</evidence>
<comment type="caution">
    <text evidence="4">The sequence shown here is derived from an EMBL/GenBank/DDBJ whole genome shotgun (WGS) entry which is preliminary data.</text>
</comment>
<gene>
    <name evidence="4" type="ORF">EV644_102225</name>
</gene>
<sequence>MSIGSELTAARERADMTIEQLSASTRIRSGLLAAMEADDFTRCGGNFYARGHIRAIARVVKTDPEVLLAKFDETHPEPDADRSRRDERAQDRRPTLHPARPRWAVVLGAILVGLMGWGMVRLFTLPSDVEANASKTTPTPVVTTPAPKVTAKPSAKPKLPAKPPVVKPGIVKLTLTARGDGSYVTVRNSKGVRLFQGRLGPGSTQTIVHKGEMRVSLVNGGNITVRINNKLSIPPAKRFTITPTGELTEPN</sequence>
<keyword evidence="2" id="KW-0812">Transmembrane</keyword>
<dbReference type="RefSeq" id="WP_132188122.1">
    <property type="nucleotide sequence ID" value="NZ_SLWM01000002.1"/>
</dbReference>
<protein>
    <submittedName>
        <fullName evidence="4">Cytoskeletal protein RodZ</fullName>
    </submittedName>
</protein>
<evidence type="ECO:0000313" key="5">
    <source>
        <dbReference type="Proteomes" id="UP000295818"/>
    </source>
</evidence>
<keyword evidence="5" id="KW-1185">Reference proteome</keyword>
<reference evidence="4 5" key="1">
    <citation type="journal article" date="2015" name="Stand. Genomic Sci.">
        <title>Genomic Encyclopedia of Bacterial and Archaeal Type Strains, Phase III: the genomes of soil and plant-associated and newly described type strains.</title>
        <authorList>
            <person name="Whitman W.B."/>
            <person name="Woyke T."/>
            <person name="Klenk H.P."/>
            <person name="Zhou Y."/>
            <person name="Lilburn T.G."/>
            <person name="Beck B.J."/>
            <person name="De Vos P."/>
            <person name="Vandamme P."/>
            <person name="Eisen J.A."/>
            <person name="Garrity G."/>
            <person name="Hugenholtz P."/>
            <person name="Kyrpides N.C."/>
        </authorList>
    </citation>
    <scope>NUCLEOTIDE SEQUENCE [LARGE SCALE GENOMIC DNA]</scope>
    <source>
        <strain evidence="4 5">VKM Ac-2538</strain>
    </source>
</reference>
<feature type="domain" description="Cytoskeleton protein RodZ-like C-terminal" evidence="3">
    <location>
        <begin position="175"/>
        <end position="231"/>
    </location>
</feature>
<dbReference type="Pfam" id="PF13413">
    <property type="entry name" value="HTH_25"/>
    <property type="match status" value="1"/>
</dbReference>
<dbReference type="PANTHER" id="PTHR34475:SF1">
    <property type="entry name" value="CYTOSKELETON PROTEIN RODZ"/>
    <property type="match status" value="1"/>
</dbReference>
<feature type="transmembrane region" description="Helical" evidence="2">
    <location>
        <begin position="103"/>
        <end position="123"/>
    </location>
</feature>
<feature type="region of interest" description="Disordered" evidence="1">
    <location>
        <begin position="70"/>
        <end position="96"/>
    </location>
</feature>
<dbReference type="Pfam" id="PF13464">
    <property type="entry name" value="RodZ_C"/>
    <property type="match status" value="1"/>
</dbReference>
<organism evidence="4 5">
    <name type="scientific">Kribbella orskensis</name>
    <dbReference type="NCBI Taxonomy" id="2512216"/>
    <lineage>
        <taxon>Bacteria</taxon>
        <taxon>Bacillati</taxon>
        <taxon>Actinomycetota</taxon>
        <taxon>Actinomycetes</taxon>
        <taxon>Propionibacteriales</taxon>
        <taxon>Kribbellaceae</taxon>
        <taxon>Kribbella</taxon>
    </lineage>
</organism>
<keyword evidence="2" id="KW-0472">Membrane</keyword>
<accession>A0ABY2BSB6</accession>
<dbReference type="Gene3D" id="1.10.260.40">
    <property type="entry name" value="lambda repressor-like DNA-binding domains"/>
    <property type="match status" value="1"/>
</dbReference>
<keyword evidence="2" id="KW-1133">Transmembrane helix</keyword>
<name>A0ABY2BSB6_9ACTN</name>
<dbReference type="EMBL" id="SLWM01000002">
    <property type="protein sequence ID" value="TCO29507.1"/>
    <property type="molecule type" value="Genomic_DNA"/>
</dbReference>
<feature type="compositionally biased region" description="Low complexity" evidence="1">
    <location>
        <begin position="134"/>
        <end position="158"/>
    </location>
</feature>
<dbReference type="InterPro" id="IPR050400">
    <property type="entry name" value="Bact_Cytoskel_RodZ"/>
</dbReference>
<evidence type="ECO:0000313" key="4">
    <source>
        <dbReference type="EMBL" id="TCO29507.1"/>
    </source>
</evidence>
<feature type="compositionally biased region" description="Basic and acidic residues" evidence="1">
    <location>
        <begin position="70"/>
        <end position="94"/>
    </location>
</feature>
<dbReference type="PANTHER" id="PTHR34475">
    <property type="match status" value="1"/>
</dbReference>
<proteinExistence type="predicted"/>
<evidence type="ECO:0000256" key="1">
    <source>
        <dbReference type="SAM" id="MobiDB-lite"/>
    </source>
</evidence>